<sequence>MMMRVGNSFSKKLFKETSTPHTLSRELEELGKKIVAKCKGLPLAVVVLGGLLSTKEKTKPSWEKVLASIEWHLDQA</sequence>
<protein>
    <submittedName>
        <fullName evidence="1">Uncharacterized protein</fullName>
    </submittedName>
</protein>
<dbReference type="Proteomes" id="UP000288805">
    <property type="component" value="Unassembled WGS sequence"/>
</dbReference>
<evidence type="ECO:0000313" key="2">
    <source>
        <dbReference type="Proteomes" id="UP000288805"/>
    </source>
</evidence>
<gene>
    <name evidence="1" type="ORF">CK203_012811</name>
</gene>
<dbReference type="EMBL" id="QGNW01000036">
    <property type="protein sequence ID" value="RVX09928.1"/>
    <property type="molecule type" value="Genomic_DNA"/>
</dbReference>
<organism evidence="1 2">
    <name type="scientific">Vitis vinifera</name>
    <name type="common">Grape</name>
    <dbReference type="NCBI Taxonomy" id="29760"/>
    <lineage>
        <taxon>Eukaryota</taxon>
        <taxon>Viridiplantae</taxon>
        <taxon>Streptophyta</taxon>
        <taxon>Embryophyta</taxon>
        <taxon>Tracheophyta</taxon>
        <taxon>Spermatophyta</taxon>
        <taxon>Magnoliopsida</taxon>
        <taxon>eudicotyledons</taxon>
        <taxon>Gunneridae</taxon>
        <taxon>Pentapetalae</taxon>
        <taxon>rosids</taxon>
        <taxon>Vitales</taxon>
        <taxon>Vitaceae</taxon>
        <taxon>Viteae</taxon>
        <taxon>Vitis</taxon>
    </lineage>
</organism>
<comment type="caution">
    <text evidence="1">The sequence shown here is derived from an EMBL/GenBank/DDBJ whole genome shotgun (WGS) entry which is preliminary data.</text>
</comment>
<accession>A0A438JLT4</accession>
<evidence type="ECO:0000313" key="1">
    <source>
        <dbReference type="EMBL" id="RVX09928.1"/>
    </source>
</evidence>
<proteinExistence type="predicted"/>
<dbReference type="GO" id="GO:0043531">
    <property type="term" value="F:ADP binding"/>
    <property type="evidence" value="ECO:0007669"/>
    <property type="project" value="InterPro"/>
</dbReference>
<dbReference type="InterPro" id="IPR042197">
    <property type="entry name" value="Apaf_helical"/>
</dbReference>
<name>A0A438JLT4_VITVI</name>
<dbReference type="AlphaFoldDB" id="A0A438JLT4"/>
<reference evidence="1 2" key="1">
    <citation type="journal article" date="2018" name="PLoS Genet.">
        <title>Population sequencing reveals clonal diversity and ancestral inbreeding in the grapevine cultivar Chardonnay.</title>
        <authorList>
            <person name="Roach M.J."/>
            <person name="Johnson D.L."/>
            <person name="Bohlmann J."/>
            <person name="van Vuuren H.J."/>
            <person name="Jones S.J."/>
            <person name="Pretorius I.S."/>
            <person name="Schmidt S.A."/>
            <person name="Borneman A.R."/>
        </authorList>
    </citation>
    <scope>NUCLEOTIDE SEQUENCE [LARGE SCALE GENOMIC DNA]</scope>
    <source>
        <strain evidence="2">cv. Chardonnay</strain>
        <tissue evidence="1">Leaf</tissue>
    </source>
</reference>
<dbReference type="Gene3D" id="1.10.8.430">
    <property type="entry name" value="Helical domain of apoptotic protease-activating factors"/>
    <property type="match status" value="1"/>
</dbReference>
<dbReference type="InterPro" id="IPR027417">
    <property type="entry name" value="P-loop_NTPase"/>
</dbReference>
<dbReference type="SUPFAM" id="SSF52540">
    <property type="entry name" value="P-loop containing nucleoside triphosphate hydrolases"/>
    <property type="match status" value="1"/>
</dbReference>